<evidence type="ECO:0000313" key="2">
    <source>
        <dbReference type="Proteomes" id="UP000688947"/>
    </source>
</evidence>
<proteinExistence type="predicted"/>
<comment type="caution">
    <text evidence="1">The sequence shown here is derived from an EMBL/GenBank/DDBJ whole genome shotgun (WGS) entry which is preliminary data.</text>
</comment>
<accession>A0A8T1U0F5</accession>
<name>A0A8T1U0F5_9STRA</name>
<dbReference type="Proteomes" id="UP000688947">
    <property type="component" value="Unassembled WGS sequence"/>
</dbReference>
<dbReference type="AlphaFoldDB" id="A0A8T1U0F5"/>
<sequence length="101" mass="11143">MTVHNVQGLTCDKIVFHCNSVPNLAFAYVALSRVRSGLSIMLTQPLRLEILLAIAERQAVFDMEEARVAAKVALTTANALPVVRAMQLIAQTQNRTNLPRQ</sequence>
<evidence type="ECO:0008006" key="3">
    <source>
        <dbReference type="Google" id="ProtNLM"/>
    </source>
</evidence>
<reference evidence="1" key="1">
    <citation type="submission" date="2021-01" db="EMBL/GenBank/DDBJ databases">
        <title>Phytophthora aleatoria, a newly-described species from Pinus radiata is distinct from Phytophthora cactorum isolates based on comparative genomics.</title>
        <authorList>
            <person name="Mcdougal R."/>
            <person name="Panda P."/>
            <person name="Williams N."/>
            <person name="Studholme D.J."/>
        </authorList>
    </citation>
    <scope>NUCLEOTIDE SEQUENCE</scope>
    <source>
        <strain evidence="1">NZFS 3830</strain>
    </source>
</reference>
<protein>
    <recommendedName>
        <fullName evidence="3">P-loop containing nucleoside triphosphate hydrolase</fullName>
    </recommendedName>
</protein>
<dbReference type="EMBL" id="JAENGZ010001249">
    <property type="protein sequence ID" value="KAG6949453.1"/>
    <property type="molecule type" value="Genomic_DNA"/>
</dbReference>
<evidence type="ECO:0000313" key="1">
    <source>
        <dbReference type="EMBL" id="KAG6949453.1"/>
    </source>
</evidence>
<gene>
    <name evidence="1" type="ORF">JG687_00014849</name>
</gene>
<organism evidence="1 2">
    <name type="scientific">Phytophthora cactorum</name>
    <dbReference type="NCBI Taxonomy" id="29920"/>
    <lineage>
        <taxon>Eukaryota</taxon>
        <taxon>Sar</taxon>
        <taxon>Stramenopiles</taxon>
        <taxon>Oomycota</taxon>
        <taxon>Peronosporomycetes</taxon>
        <taxon>Peronosporales</taxon>
        <taxon>Peronosporaceae</taxon>
        <taxon>Phytophthora</taxon>
    </lineage>
</organism>
<dbReference type="OrthoDB" id="10421588at2759"/>